<name>A0A370NXN4_9BURK</name>
<comment type="caution">
    <text evidence="2">The sequence shown here is derived from an EMBL/GenBank/DDBJ whole genome shotgun (WGS) entry which is preliminary data.</text>
</comment>
<dbReference type="InterPro" id="IPR012340">
    <property type="entry name" value="NA-bd_OB-fold"/>
</dbReference>
<dbReference type="SUPFAM" id="SSF50249">
    <property type="entry name" value="Nucleic acid-binding proteins"/>
    <property type="match status" value="1"/>
</dbReference>
<dbReference type="Pfam" id="PF12172">
    <property type="entry name" value="zf-ChsH2"/>
    <property type="match status" value="1"/>
</dbReference>
<protein>
    <recommendedName>
        <fullName evidence="1">ChsH2 rubredoxin-like zinc ribbon domain-containing protein</fullName>
    </recommendedName>
</protein>
<evidence type="ECO:0000313" key="3">
    <source>
        <dbReference type="Proteomes" id="UP000255165"/>
    </source>
</evidence>
<dbReference type="Proteomes" id="UP000255165">
    <property type="component" value="Unassembled WGS sequence"/>
</dbReference>
<evidence type="ECO:0000313" key="2">
    <source>
        <dbReference type="EMBL" id="RDK10333.1"/>
    </source>
</evidence>
<dbReference type="EMBL" id="QKWJ01000009">
    <property type="protein sequence ID" value="RDK10333.1"/>
    <property type="molecule type" value="Genomic_DNA"/>
</dbReference>
<sequence length="99" mass="10743">MKLTVFHCRQCGTVHFPARYRCPHCGAADWEEQVTEAGTVEETTVVRHRLGAQPGEDVHLATVRTTAGPVVIARLDGAVHPGDAVSLELDDAMRILARA</sequence>
<proteinExistence type="predicted"/>
<dbReference type="RefSeq" id="WP_115014627.1">
    <property type="nucleotide sequence ID" value="NZ_QKWJ01000009.1"/>
</dbReference>
<gene>
    <name evidence="2" type="ORF">DN412_10330</name>
</gene>
<evidence type="ECO:0000259" key="1">
    <source>
        <dbReference type="Pfam" id="PF12172"/>
    </source>
</evidence>
<keyword evidence="3" id="KW-1185">Reference proteome</keyword>
<dbReference type="AlphaFoldDB" id="A0A370NXN4"/>
<dbReference type="PANTHER" id="PTHR34075">
    <property type="entry name" value="BLR3430 PROTEIN"/>
    <property type="match status" value="1"/>
</dbReference>
<dbReference type="PANTHER" id="PTHR34075:SF5">
    <property type="entry name" value="BLR3430 PROTEIN"/>
    <property type="match status" value="1"/>
</dbReference>
<dbReference type="Gene3D" id="6.10.30.10">
    <property type="match status" value="1"/>
</dbReference>
<accession>A0A370NXN4</accession>
<organism evidence="2 3">
    <name type="scientific">Cupriavidus lacunae</name>
    <dbReference type="NCBI Taxonomy" id="2666307"/>
    <lineage>
        <taxon>Bacteria</taxon>
        <taxon>Pseudomonadati</taxon>
        <taxon>Pseudomonadota</taxon>
        <taxon>Betaproteobacteria</taxon>
        <taxon>Burkholderiales</taxon>
        <taxon>Burkholderiaceae</taxon>
        <taxon>Cupriavidus</taxon>
    </lineage>
</organism>
<feature type="domain" description="ChsH2 rubredoxin-like zinc ribbon" evidence="1">
    <location>
        <begin position="7"/>
        <end position="31"/>
    </location>
</feature>
<reference evidence="3" key="1">
    <citation type="submission" date="2018-06" db="EMBL/GenBank/DDBJ databases">
        <authorList>
            <person name="Feng T."/>
            <person name="Jeon C.O."/>
        </authorList>
    </citation>
    <scope>NUCLEOTIDE SEQUENCE [LARGE SCALE GENOMIC DNA]</scope>
    <source>
        <strain evidence="3">S23</strain>
    </source>
</reference>
<dbReference type="InterPro" id="IPR022002">
    <property type="entry name" value="ChsH2_Znr"/>
</dbReference>
<dbReference type="InterPro" id="IPR052513">
    <property type="entry name" value="Thioester_dehydratase-like"/>
</dbReference>